<dbReference type="Gene3D" id="2.160.10.10">
    <property type="entry name" value="Hexapeptide repeat proteins"/>
    <property type="match status" value="1"/>
</dbReference>
<gene>
    <name evidence="7" type="ORF">EV670_1509</name>
</gene>
<dbReference type="Proteomes" id="UP000293671">
    <property type="component" value="Unassembled WGS sequence"/>
</dbReference>
<keyword evidence="8" id="KW-1185">Reference proteome</keyword>
<evidence type="ECO:0000313" key="7">
    <source>
        <dbReference type="EMBL" id="RZU00796.1"/>
    </source>
</evidence>
<evidence type="ECO:0000256" key="3">
    <source>
        <dbReference type="ARBA" id="ARBA00022737"/>
    </source>
</evidence>
<comment type="caution">
    <text evidence="7">The sequence shown here is derived from an EMBL/GenBank/DDBJ whole genome shotgun (WGS) entry which is preliminary data.</text>
</comment>
<name>A0A4V2FU66_9BURK</name>
<proteinExistence type="inferred from homology"/>
<dbReference type="InterPro" id="IPR020019">
    <property type="entry name" value="AcTrfase_PglD-like"/>
</dbReference>
<dbReference type="EMBL" id="SHKP01000005">
    <property type="protein sequence ID" value="RZU00796.1"/>
    <property type="molecule type" value="Genomic_DNA"/>
</dbReference>
<dbReference type="InterPro" id="IPR001451">
    <property type="entry name" value="Hexapep"/>
</dbReference>
<dbReference type="PANTHER" id="PTHR43300:SF7">
    <property type="entry name" value="UDP-N-ACETYLBACILLOSAMINE N-ACETYLTRANSFERASE"/>
    <property type="match status" value="1"/>
</dbReference>
<organism evidence="7 8">
    <name type="scientific">Rivibacter subsaxonicus</name>
    <dbReference type="NCBI Taxonomy" id="457575"/>
    <lineage>
        <taxon>Bacteria</taxon>
        <taxon>Pseudomonadati</taxon>
        <taxon>Pseudomonadota</taxon>
        <taxon>Betaproteobacteria</taxon>
        <taxon>Burkholderiales</taxon>
        <taxon>Rivibacter</taxon>
    </lineage>
</organism>
<evidence type="ECO:0000256" key="1">
    <source>
        <dbReference type="ARBA" id="ARBA00007274"/>
    </source>
</evidence>
<dbReference type="CDD" id="cd03360">
    <property type="entry name" value="LbH_AT_putative"/>
    <property type="match status" value="1"/>
</dbReference>
<evidence type="ECO:0000256" key="2">
    <source>
        <dbReference type="ARBA" id="ARBA00022679"/>
    </source>
</evidence>
<dbReference type="SUPFAM" id="SSF51161">
    <property type="entry name" value="Trimeric LpxA-like enzymes"/>
    <property type="match status" value="1"/>
</dbReference>
<keyword evidence="4 7" id="KW-0012">Acyltransferase</keyword>
<protein>
    <submittedName>
        <fullName evidence="7">Sugar O-acyltransferase (Sialic acid O-acetyltransferase NeuD family)</fullName>
    </submittedName>
</protein>
<dbReference type="RefSeq" id="WP_130431232.1">
    <property type="nucleotide sequence ID" value="NZ_SHKP01000005.1"/>
</dbReference>
<sequence>MSAAIQARSASNQDLLIFPCNGNALEALDCLGAAFRCIGFVDDTPAKQGARVGGLPVLGRAALLEHPQALVLAVPGGPASFRSRLQLIAGLDIDPRRLATVIHPSARISPLATIGRNVLIMAGVVVTSNAVIDDHVCVLPNTVIHHDAHIGEGCLIGSNVTVAGGVALGRNSYVGSGSSLKNGIEIGAGALVGLGSNVLHRVPPGATVAGNPARSLQQ</sequence>
<dbReference type="AlphaFoldDB" id="A0A4V2FU66"/>
<evidence type="ECO:0000256" key="5">
    <source>
        <dbReference type="PIRSR" id="PIRSR620019-1"/>
    </source>
</evidence>
<feature type="binding site" evidence="6">
    <location>
        <position position="76"/>
    </location>
    <ligand>
        <name>substrate</name>
    </ligand>
</feature>
<dbReference type="Pfam" id="PF00132">
    <property type="entry name" value="Hexapep"/>
    <property type="match status" value="2"/>
</dbReference>
<evidence type="ECO:0000313" key="8">
    <source>
        <dbReference type="Proteomes" id="UP000293671"/>
    </source>
</evidence>
<keyword evidence="2 7" id="KW-0808">Transferase</keyword>
<feature type="active site" description="Proton acceptor" evidence="5">
    <location>
        <position position="146"/>
    </location>
</feature>
<dbReference type="InterPro" id="IPR018357">
    <property type="entry name" value="Hexapep_transf_CS"/>
</dbReference>
<dbReference type="InterPro" id="IPR011004">
    <property type="entry name" value="Trimer_LpxA-like_sf"/>
</dbReference>
<comment type="similarity">
    <text evidence="1">Belongs to the transferase hexapeptide repeat family.</text>
</comment>
<dbReference type="InterPro" id="IPR050179">
    <property type="entry name" value="Trans_hexapeptide_repeat"/>
</dbReference>
<feature type="site" description="Increases basicity of active site His" evidence="5">
    <location>
        <position position="147"/>
    </location>
</feature>
<accession>A0A4V2FU66</accession>
<dbReference type="OrthoDB" id="9794407at2"/>
<evidence type="ECO:0000256" key="4">
    <source>
        <dbReference type="ARBA" id="ARBA00023315"/>
    </source>
</evidence>
<keyword evidence="3" id="KW-0677">Repeat</keyword>
<reference evidence="7 8" key="1">
    <citation type="submission" date="2019-02" db="EMBL/GenBank/DDBJ databases">
        <title>Genomic Encyclopedia of Type Strains, Phase IV (KMG-IV): sequencing the most valuable type-strain genomes for metagenomic binning, comparative biology and taxonomic classification.</title>
        <authorList>
            <person name="Goeker M."/>
        </authorList>
    </citation>
    <scope>NUCLEOTIDE SEQUENCE [LARGE SCALE GENOMIC DNA]</scope>
    <source>
        <strain evidence="7 8">DSM 19570</strain>
    </source>
</reference>
<dbReference type="NCBIfam" id="TIGR03570">
    <property type="entry name" value="NeuD_NnaD"/>
    <property type="match status" value="1"/>
</dbReference>
<dbReference type="PANTHER" id="PTHR43300">
    <property type="entry name" value="ACETYLTRANSFERASE"/>
    <property type="match status" value="1"/>
</dbReference>
<evidence type="ECO:0000256" key="6">
    <source>
        <dbReference type="PIRSR" id="PIRSR620019-2"/>
    </source>
</evidence>
<dbReference type="PROSITE" id="PS00101">
    <property type="entry name" value="HEXAPEP_TRANSFERASES"/>
    <property type="match status" value="1"/>
</dbReference>
<dbReference type="GO" id="GO:0016746">
    <property type="term" value="F:acyltransferase activity"/>
    <property type="evidence" value="ECO:0007669"/>
    <property type="project" value="UniProtKB-KW"/>
</dbReference>